<keyword evidence="2" id="KW-0808">Transferase</keyword>
<comment type="similarity">
    <text evidence="1">Belongs to the ROK (NagC/XylR) family.</text>
</comment>
<dbReference type="Proteomes" id="UP000183162">
    <property type="component" value="Unassembled WGS sequence"/>
</dbReference>
<dbReference type="OrthoDB" id="9795247at2"/>
<organism evidence="2 3">
    <name type="scientific">Streptococcus equinus</name>
    <name type="common">Streptococcus bovis</name>
    <dbReference type="NCBI Taxonomy" id="1335"/>
    <lineage>
        <taxon>Bacteria</taxon>
        <taxon>Bacillati</taxon>
        <taxon>Bacillota</taxon>
        <taxon>Bacilli</taxon>
        <taxon>Lactobacillales</taxon>
        <taxon>Streptococcaceae</taxon>
        <taxon>Streptococcus</taxon>
    </lineage>
</organism>
<dbReference type="RefSeq" id="WP_074567055.1">
    <property type="nucleotide sequence ID" value="NZ_FNGX01000004.1"/>
</dbReference>
<dbReference type="InterPro" id="IPR000600">
    <property type="entry name" value="ROK"/>
</dbReference>
<keyword evidence="2" id="KW-0418">Kinase</keyword>
<dbReference type="GO" id="GO:0016301">
    <property type="term" value="F:kinase activity"/>
    <property type="evidence" value="ECO:0007669"/>
    <property type="project" value="UniProtKB-KW"/>
</dbReference>
<evidence type="ECO:0000313" key="2">
    <source>
        <dbReference type="EMBL" id="SDL71640.1"/>
    </source>
</evidence>
<reference evidence="2 3" key="1">
    <citation type="submission" date="2016-10" db="EMBL/GenBank/DDBJ databases">
        <authorList>
            <person name="de Groot N.N."/>
        </authorList>
    </citation>
    <scope>NUCLEOTIDE SEQUENCE [LARGE SCALE GENOMIC DNA]</scope>
    <source>
        <strain evidence="2 3">Sb09</strain>
    </source>
</reference>
<dbReference type="InterPro" id="IPR043129">
    <property type="entry name" value="ATPase_NBD"/>
</dbReference>
<dbReference type="PANTHER" id="PTHR18964:SF170">
    <property type="entry name" value="SUGAR KINASE"/>
    <property type="match status" value="1"/>
</dbReference>
<dbReference type="PANTHER" id="PTHR18964">
    <property type="entry name" value="ROK (REPRESSOR, ORF, KINASE) FAMILY"/>
    <property type="match status" value="1"/>
</dbReference>
<dbReference type="SUPFAM" id="SSF53067">
    <property type="entry name" value="Actin-like ATPase domain"/>
    <property type="match status" value="1"/>
</dbReference>
<name>A0A1G9MBJ2_STREI</name>
<protein>
    <submittedName>
        <fullName evidence="2">Sugar kinase of the NBD/HSP70 family, may contain an N-terminal HTH domain</fullName>
    </submittedName>
</protein>
<dbReference type="EMBL" id="FNGX01000004">
    <property type="protein sequence ID" value="SDL71640.1"/>
    <property type="molecule type" value="Genomic_DNA"/>
</dbReference>
<evidence type="ECO:0000256" key="1">
    <source>
        <dbReference type="ARBA" id="ARBA00006479"/>
    </source>
</evidence>
<gene>
    <name evidence="2" type="ORF">SAMN05216400_1455</name>
</gene>
<dbReference type="Pfam" id="PF00480">
    <property type="entry name" value="ROK"/>
    <property type="match status" value="1"/>
</dbReference>
<proteinExistence type="inferred from homology"/>
<sequence length="287" mass="30975">MNLVVFDIGGTSVKYGRYQDGSIDKKSSFATPKTWEEMKENLHQVVKDLSDKDTKGVAMSSPGAVDTKEGVIKGFSAIPYLHRFKIIDELEALFNLPVTIENDANCAGLAETQFGVGKDSKNAIYFIIGSGIGGAICQDGKLYKGSSLYGGEFGYMMMKDGKTLSNLASPVQVAKNYAEEHGLSQFSGKDLFDLADTGNEDAKAALSGMYDALATGIFNCLVSLNPDLVGIGGGISVREDLVPELDKRIKALIKTTNARELDYQLKVCQFRNDANLFGAVSNFLSTK</sequence>
<evidence type="ECO:0000313" key="3">
    <source>
        <dbReference type="Proteomes" id="UP000183162"/>
    </source>
</evidence>
<dbReference type="Gene3D" id="3.30.420.40">
    <property type="match status" value="2"/>
</dbReference>
<accession>A0A1G9MBJ2</accession>
<dbReference type="CDD" id="cd24152">
    <property type="entry name" value="ASKHA_NBD_ROK-like"/>
    <property type="match status" value="1"/>
</dbReference>
<dbReference type="AlphaFoldDB" id="A0A1G9MBJ2"/>